<evidence type="ECO:0000313" key="3">
    <source>
        <dbReference type="Proteomes" id="UP001054252"/>
    </source>
</evidence>
<dbReference type="PROSITE" id="PS50878">
    <property type="entry name" value="RT_POL"/>
    <property type="match status" value="1"/>
</dbReference>
<sequence length="438" mass="50589">MIAEGLQGLVQRAVKEEMLHGIEIGKKGLSVSLLQFADDTIIMGRADAENIRMVKDILIWFELMSGLRINFSKSNVFGYNVSEKWLKGAARMLHCRVGRAPFLYLGLPVDGKFGSKKLWELVVNKFRAKLAVWKAATLSFGGRLILLKSVLSALPIFYMSLYVLLNSVLEELIRIQRNFLWGGTGSNKKISWVKWEDVCRDKAKGGLGVPDLQRKNWAMIGKWWYRLGDGVESLWKRVVREKYYGGREEVDITTIECLRVSKLWRDIIRIGGLSLKLRNMLVEGFKWEVGEGNRVEFWSNRWVGDKSLRDLFPRLFALSVKKEGKVSEMGTWEEGRWRWRVEWRRGTIGLEKDEEELLEKVLEGVKLKEGAGDVWKWVHVMDGKYVVKLAYDFLASTERVLEDQMCKLIGCRLVPSKVAFFGWRLCLDRLSTKNNLQK</sequence>
<comment type="caution">
    <text evidence="2">The sequence shown here is derived from an EMBL/GenBank/DDBJ whole genome shotgun (WGS) entry which is preliminary data.</text>
</comment>
<proteinExistence type="predicted"/>
<protein>
    <recommendedName>
        <fullName evidence="1">Reverse transcriptase domain-containing protein</fullName>
    </recommendedName>
</protein>
<reference evidence="2 3" key="1">
    <citation type="journal article" date="2021" name="Commun. Biol.">
        <title>The genome of Shorea leprosula (Dipterocarpaceae) highlights the ecological relevance of drought in aseasonal tropical rainforests.</title>
        <authorList>
            <person name="Ng K.K.S."/>
            <person name="Kobayashi M.J."/>
            <person name="Fawcett J.A."/>
            <person name="Hatakeyama M."/>
            <person name="Paape T."/>
            <person name="Ng C.H."/>
            <person name="Ang C.C."/>
            <person name="Tnah L.H."/>
            <person name="Lee C.T."/>
            <person name="Nishiyama T."/>
            <person name="Sese J."/>
            <person name="O'Brien M.J."/>
            <person name="Copetti D."/>
            <person name="Mohd Noor M.I."/>
            <person name="Ong R.C."/>
            <person name="Putra M."/>
            <person name="Sireger I.Z."/>
            <person name="Indrioko S."/>
            <person name="Kosugi Y."/>
            <person name="Izuno A."/>
            <person name="Isagi Y."/>
            <person name="Lee S.L."/>
            <person name="Shimizu K.K."/>
        </authorList>
    </citation>
    <scope>NUCLEOTIDE SEQUENCE [LARGE SCALE GENOMIC DNA]</scope>
    <source>
        <strain evidence="2">214</strain>
    </source>
</reference>
<evidence type="ECO:0000259" key="1">
    <source>
        <dbReference type="PROSITE" id="PS50878"/>
    </source>
</evidence>
<evidence type="ECO:0000313" key="2">
    <source>
        <dbReference type="EMBL" id="GKV27596.1"/>
    </source>
</evidence>
<dbReference type="PANTHER" id="PTHR33116:SF78">
    <property type="entry name" value="OS12G0587133 PROTEIN"/>
    <property type="match status" value="1"/>
</dbReference>
<dbReference type="AlphaFoldDB" id="A0AAV5KSZ6"/>
<dbReference type="Proteomes" id="UP001054252">
    <property type="component" value="Unassembled WGS sequence"/>
</dbReference>
<accession>A0AAV5KSZ6</accession>
<organism evidence="2 3">
    <name type="scientific">Rubroshorea leprosula</name>
    <dbReference type="NCBI Taxonomy" id="152421"/>
    <lineage>
        <taxon>Eukaryota</taxon>
        <taxon>Viridiplantae</taxon>
        <taxon>Streptophyta</taxon>
        <taxon>Embryophyta</taxon>
        <taxon>Tracheophyta</taxon>
        <taxon>Spermatophyta</taxon>
        <taxon>Magnoliopsida</taxon>
        <taxon>eudicotyledons</taxon>
        <taxon>Gunneridae</taxon>
        <taxon>Pentapetalae</taxon>
        <taxon>rosids</taxon>
        <taxon>malvids</taxon>
        <taxon>Malvales</taxon>
        <taxon>Dipterocarpaceae</taxon>
        <taxon>Rubroshorea</taxon>
    </lineage>
</organism>
<gene>
    <name evidence="2" type="ORF">SLEP1_g36755</name>
</gene>
<keyword evidence="3" id="KW-1185">Reference proteome</keyword>
<dbReference type="InterPro" id="IPR000477">
    <property type="entry name" value="RT_dom"/>
</dbReference>
<dbReference type="EMBL" id="BPVZ01000076">
    <property type="protein sequence ID" value="GKV27596.1"/>
    <property type="molecule type" value="Genomic_DNA"/>
</dbReference>
<feature type="domain" description="Reverse transcriptase" evidence="1">
    <location>
        <begin position="1"/>
        <end position="109"/>
    </location>
</feature>
<dbReference type="PANTHER" id="PTHR33116">
    <property type="entry name" value="REVERSE TRANSCRIPTASE ZINC-BINDING DOMAIN-CONTAINING PROTEIN-RELATED-RELATED"/>
    <property type="match status" value="1"/>
</dbReference>
<name>A0AAV5KSZ6_9ROSI</name>